<dbReference type="InterPro" id="IPR019223">
    <property type="entry name" value="DUF2147"/>
</dbReference>
<gene>
    <name evidence="3" type="ORF">D3218_08100</name>
</gene>
<sequence>MKRLAATIFALAALTGAAAADPIEGMWRMPSGNDARIAPCSGGFCLTYVNGPNKGKTFGRMTPSGAGAYQGTVTDYTKGGKEYSGKGKLTGDTLSVSGCVLGGLICRSQSLSRL</sequence>
<proteinExistence type="predicted"/>
<evidence type="ECO:0000256" key="1">
    <source>
        <dbReference type="SAM" id="SignalP"/>
    </source>
</evidence>
<dbReference type="OrthoDB" id="9811671at2"/>
<dbReference type="Pfam" id="PF09917">
    <property type="entry name" value="DUF2147"/>
    <property type="match status" value="1"/>
</dbReference>
<evidence type="ECO:0000313" key="3">
    <source>
        <dbReference type="EMBL" id="RIY01319.1"/>
    </source>
</evidence>
<keyword evidence="4" id="KW-1185">Reference proteome</keyword>
<reference evidence="4" key="1">
    <citation type="submission" date="2018-09" db="EMBL/GenBank/DDBJ databases">
        <authorList>
            <person name="Tuo L."/>
        </authorList>
    </citation>
    <scope>NUCLEOTIDE SEQUENCE [LARGE SCALE GENOMIC DNA]</scope>
    <source>
        <strain evidence="4">M2BS4Y-1</strain>
    </source>
</reference>
<comment type="caution">
    <text evidence="3">The sequence shown here is derived from an EMBL/GenBank/DDBJ whole genome shotgun (WGS) entry which is preliminary data.</text>
</comment>
<dbReference type="RefSeq" id="WP_119539486.1">
    <property type="nucleotide sequence ID" value="NZ_QYRN01000004.1"/>
</dbReference>
<feature type="signal peptide" evidence="1">
    <location>
        <begin position="1"/>
        <end position="19"/>
    </location>
</feature>
<accession>A0A3A1WJI3</accession>
<dbReference type="EMBL" id="QYRN01000004">
    <property type="protein sequence ID" value="RIY01319.1"/>
    <property type="molecule type" value="Genomic_DNA"/>
</dbReference>
<keyword evidence="1" id="KW-0732">Signal</keyword>
<dbReference type="Proteomes" id="UP000265750">
    <property type="component" value="Unassembled WGS sequence"/>
</dbReference>
<evidence type="ECO:0000313" key="4">
    <source>
        <dbReference type="Proteomes" id="UP000265750"/>
    </source>
</evidence>
<dbReference type="AlphaFoldDB" id="A0A3A1WJI3"/>
<feature type="domain" description="DUF2147" evidence="2">
    <location>
        <begin position="59"/>
        <end position="113"/>
    </location>
</feature>
<name>A0A3A1WJI3_9HYPH</name>
<protein>
    <submittedName>
        <fullName evidence="3">DUF2147 domain-containing protein</fullName>
    </submittedName>
</protein>
<organism evidence="3 4">
    <name type="scientific">Aureimonas flava</name>
    <dbReference type="NCBI Taxonomy" id="2320271"/>
    <lineage>
        <taxon>Bacteria</taxon>
        <taxon>Pseudomonadati</taxon>
        <taxon>Pseudomonadota</taxon>
        <taxon>Alphaproteobacteria</taxon>
        <taxon>Hyphomicrobiales</taxon>
        <taxon>Aurantimonadaceae</taxon>
        <taxon>Aureimonas</taxon>
    </lineage>
</organism>
<feature type="chain" id="PRO_5017197015" evidence="1">
    <location>
        <begin position="20"/>
        <end position="114"/>
    </location>
</feature>
<evidence type="ECO:0000259" key="2">
    <source>
        <dbReference type="Pfam" id="PF09917"/>
    </source>
</evidence>